<reference evidence="1 2" key="1">
    <citation type="journal article" date="2017" name="Nat. Microbiol.">
        <title>Natural product diversity associated with the nematode symbionts Photorhabdus and Xenorhabdus.</title>
        <authorList>
            <person name="Tobias N.J."/>
            <person name="Wolff H."/>
            <person name="Djahanschiri B."/>
            <person name="Grundmann F."/>
            <person name="Kronenwerth M."/>
            <person name="Shi Y.M."/>
            <person name="Simonyi S."/>
            <person name="Grun P."/>
            <person name="Shapiro-Ilan D."/>
            <person name="Pidot S.J."/>
            <person name="Stinear T.P."/>
            <person name="Ebersberger I."/>
            <person name="Bode H.B."/>
        </authorList>
    </citation>
    <scope>NUCLEOTIDE SEQUENCE [LARGE SCALE GENOMIC DNA]</scope>
    <source>
        <strain evidence="1 2">DSM 22670</strain>
    </source>
</reference>
<name>A0A2D0KCP4_9GAMM</name>
<keyword evidence="2" id="KW-1185">Reference proteome</keyword>
<dbReference type="Proteomes" id="UP000222168">
    <property type="component" value="Unassembled WGS sequence"/>
</dbReference>
<dbReference type="RefSeq" id="WP_099116410.1">
    <property type="nucleotide sequence ID" value="NZ_NJAK01000001.1"/>
</dbReference>
<organism evidence="1 2">
    <name type="scientific">Xenorhabdus ishibashii</name>
    <dbReference type="NCBI Taxonomy" id="1034471"/>
    <lineage>
        <taxon>Bacteria</taxon>
        <taxon>Pseudomonadati</taxon>
        <taxon>Pseudomonadota</taxon>
        <taxon>Gammaproteobacteria</taxon>
        <taxon>Enterobacterales</taxon>
        <taxon>Morganellaceae</taxon>
        <taxon>Xenorhabdus</taxon>
    </lineage>
</organism>
<evidence type="ECO:0000313" key="1">
    <source>
        <dbReference type="EMBL" id="PHM61216.1"/>
    </source>
</evidence>
<comment type="caution">
    <text evidence="1">The sequence shown here is derived from an EMBL/GenBank/DDBJ whole genome shotgun (WGS) entry which is preliminary data.</text>
</comment>
<proteinExistence type="predicted"/>
<dbReference type="AlphaFoldDB" id="A0A2D0KCP4"/>
<protein>
    <submittedName>
        <fullName evidence="1">Uncharacterized protein</fullName>
    </submittedName>
</protein>
<accession>A0A2D0KCP4</accession>
<gene>
    <name evidence="1" type="ORF">Xish_00338</name>
</gene>
<sequence>MTKFARAIRYFTASPDKILTRITKAPSCSSTKDEGKIIVDEYGNLSLNPNNKEIQEYFRANVKAVSEKYKKKATKQC</sequence>
<dbReference type="EMBL" id="NJAK01000001">
    <property type="protein sequence ID" value="PHM61216.1"/>
    <property type="molecule type" value="Genomic_DNA"/>
</dbReference>
<evidence type="ECO:0000313" key="2">
    <source>
        <dbReference type="Proteomes" id="UP000222168"/>
    </source>
</evidence>
<dbReference type="OrthoDB" id="9921970at2"/>